<feature type="chain" id="PRO_5040356038" evidence="1">
    <location>
        <begin position="23"/>
        <end position="89"/>
    </location>
</feature>
<proteinExistence type="predicted"/>
<keyword evidence="2" id="KW-0675">Receptor</keyword>
<accession>A0A9Q9VWK4</accession>
<dbReference type="CTD" id="100506013"/>
<sequence length="89" mass="10290">MRFFHPLYLLLLLLTVLFIASARKQGRLHNLKTLFRRFSQPEAEISQTQLSKETVSASTLQSAIPLRFHNYSTIHNYGVLSSLKKTKDQ</sequence>
<dbReference type="AlphaFoldDB" id="A0A9Q9VWK4"/>
<organism evidence="2">
    <name type="scientific">Cyprinus carpio</name>
    <name type="common">Common carp</name>
    <dbReference type="NCBI Taxonomy" id="7962"/>
    <lineage>
        <taxon>Eukaryota</taxon>
        <taxon>Metazoa</taxon>
        <taxon>Chordata</taxon>
        <taxon>Craniata</taxon>
        <taxon>Vertebrata</taxon>
        <taxon>Euteleostomi</taxon>
        <taxon>Actinopterygii</taxon>
        <taxon>Neopterygii</taxon>
        <taxon>Teleostei</taxon>
        <taxon>Ostariophysi</taxon>
        <taxon>Cypriniformes</taxon>
        <taxon>Cyprinidae</taxon>
        <taxon>Cyprininae</taxon>
        <taxon>Cyprinus</taxon>
    </lineage>
</organism>
<evidence type="ECO:0000313" key="2">
    <source>
        <dbReference type="RefSeq" id="XP_042572051.1"/>
    </source>
</evidence>
<evidence type="ECO:0000256" key="1">
    <source>
        <dbReference type="SAM" id="SignalP"/>
    </source>
</evidence>
<protein>
    <submittedName>
        <fullName evidence="2">Apelin receptor early endogenous ligand</fullName>
    </submittedName>
</protein>
<keyword evidence="1" id="KW-0732">Signal</keyword>
<dbReference type="GeneID" id="109059033"/>
<dbReference type="RefSeq" id="XP_042572051.1">
    <property type="nucleotide sequence ID" value="XM_042716117.1"/>
</dbReference>
<dbReference type="KEGG" id="ccar:109059033"/>
<feature type="signal peptide" evidence="1">
    <location>
        <begin position="1"/>
        <end position="22"/>
    </location>
</feature>
<reference evidence="2" key="1">
    <citation type="submission" date="2025-08" db="UniProtKB">
        <authorList>
            <consortium name="RefSeq"/>
        </authorList>
    </citation>
    <scope>IDENTIFICATION</scope>
    <source>
        <tissue evidence="2">Muscle</tissue>
    </source>
</reference>
<dbReference type="Proteomes" id="UP001155660">
    <property type="component" value="Chromosome B1"/>
</dbReference>
<name>A0A9Q9VWK4_CYPCA</name>
<gene>
    <name evidence="2" type="primary">apela</name>
</gene>